<feature type="region of interest" description="Disordered" evidence="6">
    <location>
        <begin position="197"/>
        <end position="242"/>
    </location>
</feature>
<feature type="compositionally biased region" description="Basic and acidic residues" evidence="6">
    <location>
        <begin position="19"/>
        <end position="33"/>
    </location>
</feature>
<keyword evidence="4" id="KW-0804">Transcription</keyword>
<proteinExistence type="predicted"/>
<dbReference type="GeneID" id="110765810"/>
<evidence type="ECO:0000256" key="3">
    <source>
        <dbReference type="ARBA" id="ARBA00023125"/>
    </source>
</evidence>
<dbReference type="Proteomes" id="UP000515124">
    <property type="component" value="Unplaced"/>
</dbReference>
<feature type="compositionally biased region" description="Low complexity" evidence="6">
    <location>
        <begin position="1"/>
        <end position="13"/>
    </location>
</feature>
<reference evidence="9" key="1">
    <citation type="submission" date="2025-08" db="UniProtKB">
        <authorList>
            <consortium name="RefSeq"/>
        </authorList>
    </citation>
    <scope>IDENTIFICATION</scope>
</reference>
<evidence type="ECO:0000259" key="7">
    <source>
        <dbReference type="PROSITE" id="PS51005"/>
    </source>
</evidence>
<organism evidence="8 9">
    <name type="scientific">Prunus avium</name>
    <name type="common">Cherry</name>
    <name type="synonym">Cerasus avium</name>
    <dbReference type="NCBI Taxonomy" id="42229"/>
    <lineage>
        <taxon>Eukaryota</taxon>
        <taxon>Viridiplantae</taxon>
        <taxon>Streptophyta</taxon>
        <taxon>Embryophyta</taxon>
        <taxon>Tracheophyta</taxon>
        <taxon>Spermatophyta</taxon>
        <taxon>Magnoliopsida</taxon>
        <taxon>eudicotyledons</taxon>
        <taxon>Gunneridae</taxon>
        <taxon>Pentapetalae</taxon>
        <taxon>rosids</taxon>
        <taxon>fabids</taxon>
        <taxon>Rosales</taxon>
        <taxon>Rosaceae</taxon>
        <taxon>Amygdaloideae</taxon>
        <taxon>Amygdaleae</taxon>
        <taxon>Prunus</taxon>
    </lineage>
</organism>
<dbReference type="PANTHER" id="PTHR31744">
    <property type="entry name" value="PROTEIN CUP-SHAPED COTYLEDON 2-RELATED"/>
    <property type="match status" value="1"/>
</dbReference>
<dbReference type="GO" id="GO:0099402">
    <property type="term" value="P:plant organ development"/>
    <property type="evidence" value="ECO:0007669"/>
    <property type="project" value="UniProtKB-ARBA"/>
</dbReference>
<evidence type="ECO:0000256" key="6">
    <source>
        <dbReference type="SAM" id="MobiDB-lite"/>
    </source>
</evidence>
<evidence type="ECO:0000313" key="8">
    <source>
        <dbReference type="Proteomes" id="UP000515124"/>
    </source>
</evidence>
<dbReference type="FunFam" id="2.170.150.80:FF:000007">
    <property type="entry name" value="NAC domain-containing protein 35"/>
    <property type="match status" value="1"/>
</dbReference>
<dbReference type="InterPro" id="IPR003441">
    <property type="entry name" value="NAC-dom"/>
</dbReference>
<feature type="compositionally biased region" description="Polar residues" evidence="6">
    <location>
        <begin position="209"/>
        <end position="227"/>
    </location>
</feature>
<dbReference type="GO" id="GO:0005634">
    <property type="term" value="C:nucleus"/>
    <property type="evidence" value="ECO:0007669"/>
    <property type="project" value="UniProtKB-SubCell"/>
</dbReference>
<keyword evidence="5" id="KW-0539">Nucleus</keyword>
<dbReference type="GO" id="GO:0003677">
    <property type="term" value="F:DNA binding"/>
    <property type="evidence" value="ECO:0007669"/>
    <property type="project" value="UniProtKB-KW"/>
</dbReference>
<gene>
    <name evidence="9" type="primary">LOC110765810</name>
</gene>
<dbReference type="PANTHER" id="PTHR31744:SF79">
    <property type="entry name" value="NAC DOMAIN-CONTAINING PROTEIN"/>
    <property type="match status" value="1"/>
</dbReference>
<keyword evidence="8" id="KW-1185">Reference proteome</keyword>
<dbReference type="KEGG" id="pavi:110765810"/>
<dbReference type="Pfam" id="PF02365">
    <property type="entry name" value="NAM"/>
    <property type="match status" value="1"/>
</dbReference>
<dbReference type="AlphaFoldDB" id="A0A6P5TC08"/>
<accession>A0A6P5TC08</accession>
<dbReference type="RefSeq" id="XP_021824741.1">
    <property type="nucleotide sequence ID" value="XM_021969049.1"/>
</dbReference>
<evidence type="ECO:0000313" key="9">
    <source>
        <dbReference type="RefSeq" id="XP_021824741.1"/>
    </source>
</evidence>
<dbReference type="Gene3D" id="2.170.150.80">
    <property type="entry name" value="NAC domain"/>
    <property type="match status" value="1"/>
</dbReference>
<name>A0A6P5TC08_PRUAV</name>
<dbReference type="SUPFAM" id="SSF101941">
    <property type="entry name" value="NAC domain"/>
    <property type="match status" value="1"/>
</dbReference>
<keyword evidence="3" id="KW-0238">DNA-binding</keyword>
<dbReference type="GO" id="GO:0006355">
    <property type="term" value="P:regulation of DNA-templated transcription"/>
    <property type="evidence" value="ECO:0007669"/>
    <property type="project" value="InterPro"/>
</dbReference>
<sequence length="469" mass="53058">MAIAATTTSSSSTMSVNDESNKVDHDHDDHKDGDDDDDEHEHDMVMPGFRFHPTEEELVEFYLRRKVEGKRFNVELITFLDLYRYDPWELPAMAAIGEKEWFFYVPRDRKYRNGDRPNRVTTSGYWKATGADRMIRSENLRSIGLKKTLVFYSGKAPKGIRTSWIMNEYRLPHHETERYQKGEISLCRVYKRAGVEDHPSLPRSLPASRASTSRSSVLVAPSTTISSDNKKQHNTSTNINNSNINTVHSIMEKLQAFNEGQAQQFHQDHEHQVDQKMSVEPEGSSGNSDVTTVLGLSKHNAYHHHNNIGQAHHHPLDQEEGMAAFLHHSNSKQAAANCFSLIPSSTNSSAMLFTAGSSSVSSSNMNAIDDLHRLLTYQHVQQQAAASSSHHQQQHVHHHVVQYYDDAHHNPQPNSIFSTFPAAAPHVQSAIPPPQQLASNALPTAFSDRLWDWNPISETNRPDYNNPFK</sequence>
<evidence type="ECO:0000256" key="4">
    <source>
        <dbReference type="ARBA" id="ARBA00023163"/>
    </source>
</evidence>
<comment type="subcellular location">
    <subcellularLocation>
        <location evidence="1">Nucleus</location>
    </subcellularLocation>
</comment>
<protein>
    <submittedName>
        <fullName evidence="9">NAC domain-containing protein 35 isoform X1</fullName>
    </submittedName>
</protein>
<dbReference type="InterPro" id="IPR036093">
    <property type="entry name" value="NAC_dom_sf"/>
</dbReference>
<evidence type="ECO:0000256" key="1">
    <source>
        <dbReference type="ARBA" id="ARBA00004123"/>
    </source>
</evidence>
<evidence type="ECO:0000256" key="5">
    <source>
        <dbReference type="ARBA" id="ARBA00023242"/>
    </source>
</evidence>
<keyword evidence="2" id="KW-0805">Transcription regulation</keyword>
<feature type="region of interest" description="Disordered" evidence="6">
    <location>
        <begin position="1"/>
        <end position="43"/>
    </location>
</feature>
<evidence type="ECO:0000256" key="2">
    <source>
        <dbReference type="ARBA" id="ARBA00023015"/>
    </source>
</evidence>
<dbReference type="PROSITE" id="PS51005">
    <property type="entry name" value="NAC"/>
    <property type="match status" value="1"/>
</dbReference>
<feature type="domain" description="NAC" evidence="7">
    <location>
        <begin position="45"/>
        <end position="192"/>
    </location>
</feature>